<proteinExistence type="predicted"/>
<dbReference type="KEGG" id="ccin:107268517"/>
<protein>
    <submittedName>
        <fullName evidence="3">Uncharacterized protein LOC107268517 isoform X1</fullName>
    </submittedName>
</protein>
<evidence type="ECO:0000313" key="3">
    <source>
        <dbReference type="RefSeq" id="XP_015596840.1"/>
    </source>
</evidence>
<reference evidence="3" key="1">
    <citation type="submission" date="2025-08" db="UniProtKB">
        <authorList>
            <consortium name="RefSeq"/>
        </authorList>
    </citation>
    <scope>IDENTIFICATION</scope>
</reference>
<dbReference type="GeneID" id="107268517"/>
<gene>
    <name evidence="3" type="primary">LOC107268517</name>
</gene>
<sequence>MNRFHPKSLTRRIYISTMSSGTKTAQLKGNINFASPSISSPETQPCPAIKNCNSTSSCTSTLNLRFSTPQVSPAKFIPTLSSSPTVAPSFSKLQTPTGPIAMFAELNNGTTSQDRDVKRKREEDDKKCVDTGNSMSPNTVSNSLSLVRESFIDGYNFALQECLKFVPKRNKTQCIIEMLQVLQKYEKHDE</sequence>
<accession>A0AAJ7FKW9</accession>
<evidence type="ECO:0000256" key="1">
    <source>
        <dbReference type="SAM" id="MobiDB-lite"/>
    </source>
</evidence>
<dbReference type="Proteomes" id="UP000694920">
    <property type="component" value="Unplaced"/>
</dbReference>
<organism evidence="2 3">
    <name type="scientific">Cephus cinctus</name>
    <name type="common">Wheat stem sawfly</name>
    <dbReference type="NCBI Taxonomy" id="211228"/>
    <lineage>
        <taxon>Eukaryota</taxon>
        <taxon>Metazoa</taxon>
        <taxon>Ecdysozoa</taxon>
        <taxon>Arthropoda</taxon>
        <taxon>Hexapoda</taxon>
        <taxon>Insecta</taxon>
        <taxon>Pterygota</taxon>
        <taxon>Neoptera</taxon>
        <taxon>Endopterygota</taxon>
        <taxon>Hymenoptera</taxon>
        <taxon>Cephoidea</taxon>
        <taxon>Cephidae</taxon>
        <taxon>Cephus</taxon>
    </lineage>
</organism>
<keyword evidence="2" id="KW-1185">Reference proteome</keyword>
<dbReference type="RefSeq" id="XP_015596840.1">
    <property type="nucleotide sequence ID" value="XM_015741354.2"/>
</dbReference>
<feature type="region of interest" description="Disordered" evidence="1">
    <location>
        <begin position="109"/>
        <end position="136"/>
    </location>
</feature>
<evidence type="ECO:0000313" key="2">
    <source>
        <dbReference type="Proteomes" id="UP000694920"/>
    </source>
</evidence>
<dbReference type="AlphaFoldDB" id="A0AAJ7FKW9"/>
<feature type="compositionally biased region" description="Basic and acidic residues" evidence="1">
    <location>
        <begin position="113"/>
        <end position="129"/>
    </location>
</feature>
<name>A0AAJ7FKW9_CEPCN</name>